<feature type="transmembrane region" description="Helical" evidence="6">
    <location>
        <begin position="280"/>
        <end position="298"/>
    </location>
</feature>
<dbReference type="GO" id="GO:0005886">
    <property type="term" value="C:plasma membrane"/>
    <property type="evidence" value="ECO:0007669"/>
    <property type="project" value="UniProtKB-SubCell"/>
</dbReference>
<feature type="transmembrane region" description="Helical" evidence="6">
    <location>
        <begin position="155"/>
        <end position="180"/>
    </location>
</feature>
<protein>
    <submittedName>
        <fullName evidence="8">DMT family transporter</fullName>
    </submittedName>
</protein>
<dbReference type="PANTHER" id="PTHR32322">
    <property type="entry name" value="INNER MEMBRANE TRANSPORTER"/>
    <property type="match status" value="1"/>
</dbReference>
<feature type="domain" description="EamA" evidence="7">
    <location>
        <begin position="6"/>
        <end position="138"/>
    </location>
</feature>
<dbReference type="InterPro" id="IPR037185">
    <property type="entry name" value="EmrE-like"/>
</dbReference>
<keyword evidence="9" id="KW-1185">Reference proteome</keyword>
<dbReference type="PANTHER" id="PTHR32322:SF18">
    <property type="entry name" value="S-ADENOSYLMETHIONINE_S-ADENOSYLHOMOCYSTEINE TRANSPORTER"/>
    <property type="match status" value="1"/>
</dbReference>
<feature type="transmembrane region" description="Helical" evidence="6">
    <location>
        <begin position="228"/>
        <end position="248"/>
    </location>
</feature>
<feature type="transmembrane region" description="Helical" evidence="6">
    <location>
        <begin position="68"/>
        <end position="92"/>
    </location>
</feature>
<evidence type="ECO:0000313" key="9">
    <source>
        <dbReference type="Proteomes" id="UP000280434"/>
    </source>
</evidence>
<accession>A0A494WY01</accession>
<dbReference type="SUPFAM" id="SSF103481">
    <property type="entry name" value="Multidrug resistance efflux transporter EmrE"/>
    <property type="match status" value="2"/>
</dbReference>
<evidence type="ECO:0000256" key="4">
    <source>
        <dbReference type="ARBA" id="ARBA00022989"/>
    </source>
</evidence>
<evidence type="ECO:0000256" key="5">
    <source>
        <dbReference type="ARBA" id="ARBA00023136"/>
    </source>
</evidence>
<evidence type="ECO:0000256" key="2">
    <source>
        <dbReference type="ARBA" id="ARBA00022475"/>
    </source>
</evidence>
<evidence type="ECO:0000256" key="1">
    <source>
        <dbReference type="ARBA" id="ARBA00004651"/>
    </source>
</evidence>
<reference evidence="8 9" key="1">
    <citation type="submission" date="2018-10" db="EMBL/GenBank/DDBJ databases">
        <title>Paraburkholderia sp. 7MK8-2, isolated from soil.</title>
        <authorList>
            <person name="Gao Z.-H."/>
            <person name="Qiu L.-H."/>
        </authorList>
    </citation>
    <scope>NUCLEOTIDE SEQUENCE [LARGE SCALE GENOMIC DNA]</scope>
    <source>
        <strain evidence="8 9">7MK8-2</strain>
    </source>
</reference>
<feature type="domain" description="EamA" evidence="7">
    <location>
        <begin position="163"/>
        <end position="297"/>
    </location>
</feature>
<keyword evidence="2" id="KW-1003">Cell membrane</keyword>
<feature type="transmembrane region" description="Helical" evidence="6">
    <location>
        <begin position="98"/>
        <end position="117"/>
    </location>
</feature>
<dbReference type="Pfam" id="PF00892">
    <property type="entry name" value="EamA"/>
    <property type="match status" value="2"/>
</dbReference>
<dbReference type="AlphaFoldDB" id="A0A494WY01"/>
<evidence type="ECO:0000256" key="3">
    <source>
        <dbReference type="ARBA" id="ARBA00022692"/>
    </source>
</evidence>
<dbReference type="InterPro" id="IPR000620">
    <property type="entry name" value="EamA_dom"/>
</dbReference>
<feature type="transmembrane region" description="Helical" evidence="6">
    <location>
        <begin position="124"/>
        <end position="143"/>
    </location>
</feature>
<name>A0A494WY01_9BURK</name>
<sequence length="322" mass="33152">MNSRWTGYLFCTLAMIGVGSTVVASKLIAHGLPPFSATALRFAIAFPVFVAAMKLAGERWPRVSAREALLLTVQAGSGSVGYTVLLLAGLRFTSATNAGVITGSLPAVAALIAVLALRERPGRLTVAAVALASIGVFVCTGGTGSTGGTANAAAVAHAASTLLGNLFIVAAVFCEGLFILLNKRLRTPISPLQMSTLMSGIGLALSLVPALIERPWTKAIDVTAIEGVVYYALVPTVGGFLLWFAGAARIAGAQAGAFTAFVPLSAAVLAALVLHETIGVVQLMGMLCVLVAVALIVCDGMREESARLRPCPQRRERPLPSA</sequence>
<evidence type="ECO:0000313" key="8">
    <source>
        <dbReference type="EMBL" id="RKP43428.1"/>
    </source>
</evidence>
<dbReference type="Proteomes" id="UP000280434">
    <property type="component" value="Unassembled WGS sequence"/>
</dbReference>
<dbReference type="EMBL" id="RBZV01000021">
    <property type="protein sequence ID" value="RKP43428.1"/>
    <property type="molecule type" value="Genomic_DNA"/>
</dbReference>
<gene>
    <name evidence="8" type="ORF">D7S89_26135</name>
</gene>
<feature type="transmembrane region" description="Helical" evidence="6">
    <location>
        <begin position="35"/>
        <end position="56"/>
    </location>
</feature>
<evidence type="ECO:0000259" key="7">
    <source>
        <dbReference type="Pfam" id="PF00892"/>
    </source>
</evidence>
<dbReference type="InterPro" id="IPR050638">
    <property type="entry name" value="AA-Vitamin_Transporters"/>
</dbReference>
<dbReference type="RefSeq" id="WP_121281775.1">
    <property type="nucleotide sequence ID" value="NZ_RBZV01000021.1"/>
</dbReference>
<keyword evidence="5 6" id="KW-0472">Membrane</keyword>
<keyword evidence="3 6" id="KW-0812">Transmembrane</keyword>
<feature type="transmembrane region" description="Helical" evidence="6">
    <location>
        <begin position="192"/>
        <end position="212"/>
    </location>
</feature>
<keyword evidence="4 6" id="KW-1133">Transmembrane helix</keyword>
<comment type="subcellular location">
    <subcellularLocation>
        <location evidence="1">Cell membrane</location>
        <topology evidence="1">Multi-pass membrane protein</topology>
    </subcellularLocation>
</comment>
<organism evidence="8 9">
    <name type="scientific">Trinickia fusca</name>
    <dbReference type="NCBI Taxonomy" id="2419777"/>
    <lineage>
        <taxon>Bacteria</taxon>
        <taxon>Pseudomonadati</taxon>
        <taxon>Pseudomonadota</taxon>
        <taxon>Betaproteobacteria</taxon>
        <taxon>Burkholderiales</taxon>
        <taxon>Burkholderiaceae</taxon>
        <taxon>Trinickia</taxon>
    </lineage>
</organism>
<feature type="transmembrane region" description="Helical" evidence="6">
    <location>
        <begin position="7"/>
        <end position="29"/>
    </location>
</feature>
<dbReference type="OrthoDB" id="8925227at2"/>
<evidence type="ECO:0000256" key="6">
    <source>
        <dbReference type="SAM" id="Phobius"/>
    </source>
</evidence>
<feature type="transmembrane region" description="Helical" evidence="6">
    <location>
        <begin position="255"/>
        <end position="274"/>
    </location>
</feature>
<proteinExistence type="predicted"/>
<comment type="caution">
    <text evidence="8">The sequence shown here is derived from an EMBL/GenBank/DDBJ whole genome shotgun (WGS) entry which is preliminary data.</text>
</comment>